<keyword evidence="3" id="KW-0902">Two-component regulatory system</keyword>
<evidence type="ECO:0000256" key="4">
    <source>
        <dbReference type="ARBA" id="ARBA00023015"/>
    </source>
</evidence>
<keyword evidence="5 9" id="KW-0238">DNA-binding</keyword>
<dbReference type="RefSeq" id="WP_310942896.1">
    <property type="nucleotide sequence ID" value="NZ_JARUIS010000003.1"/>
</dbReference>
<dbReference type="GO" id="GO:0005829">
    <property type="term" value="C:cytosol"/>
    <property type="evidence" value="ECO:0007669"/>
    <property type="project" value="TreeGrafter"/>
</dbReference>
<evidence type="ECO:0000256" key="5">
    <source>
        <dbReference type="ARBA" id="ARBA00023125"/>
    </source>
</evidence>
<evidence type="ECO:0000256" key="8">
    <source>
        <dbReference type="PROSITE-ProRule" id="PRU00169"/>
    </source>
</evidence>
<feature type="domain" description="OmpR/PhoB-type" evidence="11">
    <location>
        <begin position="127"/>
        <end position="226"/>
    </location>
</feature>
<dbReference type="PANTHER" id="PTHR48111:SF2">
    <property type="entry name" value="RESPONSE REGULATOR SAER"/>
    <property type="match status" value="1"/>
</dbReference>
<comment type="function">
    <text evidence="7">May play the central regulatory role in sporulation. It may be an element of the effector pathway responsible for the activation of sporulation genes in response to nutritional stress. Spo0A may act in concert with spo0H (a sigma factor) to control the expression of some genes that are critical to the sporulation process.</text>
</comment>
<evidence type="ECO:0000259" key="10">
    <source>
        <dbReference type="PROSITE" id="PS50110"/>
    </source>
</evidence>
<keyword evidence="2 8" id="KW-0597">Phosphoprotein</keyword>
<evidence type="ECO:0000256" key="2">
    <source>
        <dbReference type="ARBA" id="ARBA00022553"/>
    </source>
</evidence>
<dbReference type="InterPro" id="IPR001867">
    <property type="entry name" value="OmpR/PhoB-type_DNA-bd"/>
</dbReference>
<evidence type="ECO:0000256" key="9">
    <source>
        <dbReference type="PROSITE-ProRule" id="PRU01091"/>
    </source>
</evidence>
<dbReference type="Pfam" id="PF00486">
    <property type="entry name" value="Trans_reg_C"/>
    <property type="match status" value="1"/>
</dbReference>
<dbReference type="SMART" id="SM00448">
    <property type="entry name" value="REC"/>
    <property type="match status" value="1"/>
</dbReference>
<sequence>MQEKILIVDDEDDIVSFIKDYFEDQGYSVITASNGMKAIELCNKDIDIILLDIMMPNIDGFQVCQKIRDKISCPIIFLSARQSEVDKIKGLSVGGDDYIVKPFSIKELKARVQAHLRREKRVHLNNRSKISFGKLTLNLNSRKVNYEDEEIILTAKEFDIVELLALHPEQVFSKEQIYEKIWGYNAEGDASTVAEHIKKIRAKFIKISISLNHIATVWGVGYRWERNKI</sequence>
<keyword evidence="4" id="KW-0805">Transcription regulation</keyword>
<dbReference type="SMART" id="SM00862">
    <property type="entry name" value="Trans_reg_C"/>
    <property type="match status" value="1"/>
</dbReference>
<protein>
    <recommendedName>
        <fullName evidence="1">Stage 0 sporulation protein A homolog</fullName>
    </recommendedName>
</protein>
<dbReference type="InterPro" id="IPR011006">
    <property type="entry name" value="CheY-like_superfamily"/>
</dbReference>
<dbReference type="FunFam" id="3.40.50.2300:FF:000001">
    <property type="entry name" value="DNA-binding response regulator PhoB"/>
    <property type="match status" value="1"/>
</dbReference>
<dbReference type="PROSITE" id="PS51755">
    <property type="entry name" value="OMPR_PHOB"/>
    <property type="match status" value="1"/>
</dbReference>
<dbReference type="GO" id="GO:0000976">
    <property type="term" value="F:transcription cis-regulatory region binding"/>
    <property type="evidence" value="ECO:0007669"/>
    <property type="project" value="TreeGrafter"/>
</dbReference>
<evidence type="ECO:0000256" key="1">
    <source>
        <dbReference type="ARBA" id="ARBA00018672"/>
    </source>
</evidence>
<dbReference type="GO" id="GO:0000156">
    <property type="term" value="F:phosphorelay response regulator activity"/>
    <property type="evidence" value="ECO:0007669"/>
    <property type="project" value="TreeGrafter"/>
</dbReference>
<evidence type="ECO:0000256" key="7">
    <source>
        <dbReference type="ARBA" id="ARBA00024867"/>
    </source>
</evidence>
<dbReference type="Pfam" id="PF00072">
    <property type="entry name" value="Response_reg"/>
    <property type="match status" value="1"/>
</dbReference>
<organism evidence="12 13">
    <name type="scientific">Clostridium sporogenes</name>
    <dbReference type="NCBI Taxonomy" id="1509"/>
    <lineage>
        <taxon>Bacteria</taxon>
        <taxon>Bacillati</taxon>
        <taxon>Bacillota</taxon>
        <taxon>Clostridia</taxon>
        <taxon>Eubacteriales</taxon>
        <taxon>Clostridiaceae</taxon>
        <taxon>Clostridium</taxon>
    </lineage>
</organism>
<feature type="DNA-binding region" description="OmpR/PhoB-type" evidence="9">
    <location>
        <begin position="127"/>
        <end position="226"/>
    </location>
</feature>
<dbReference type="Proteomes" id="UP001182303">
    <property type="component" value="Unassembled WGS sequence"/>
</dbReference>
<dbReference type="Gene3D" id="1.10.10.10">
    <property type="entry name" value="Winged helix-like DNA-binding domain superfamily/Winged helix DNA-binding domain"/>
    <property type="match status" value="1"/>
</dbReference>
<gene>
    <name evidence="12" type="ORF">P9J83_03470</name>
</gene>
<name>A0AAE4FJI6_CLOSG</name>
<accession>A0AAE4FJI6</accession>
<dbReference type="FunFam" id="1.10.10.10:FF:000018">
    <property type="entry name" value="DNA-binding response regulator ResD"/>
    <property type="match status" value="1"/>
</dbReference>
<evidence type="ECO:0000256" key="6">
    <source>
        <dbReference type="ARBA" id="ARBA00023163"/>
    </source>
</evidence>
<dbReference type="Gene3D" id="3.40.50.2300">
    <property type="match status" value="1"/>
</dbReference>
<reference evidence="12" key="1">
    <citation type="submission" date="2023-04" db="EMBL/GenBank/DDBJ databases">
        <title>Assessment of the microbiological origin of a defect in Grana Padano cheese.</title>
        <authorList>
            <person name="Zago M."/>
            <person name="Rossetti L."/>
            <person name="Bonvini B."/>
            <person name="Carminati D."/>
            <person name="Giraffa G."/>
        </authorList>
    </citation>
    <scope>NUCLEOTIDE SEQUENCE</scope>
    <source>
        <strain evidence="12">4990</strain>
    </source>
</reference>
<proteinExistence type="predicted"/>
<dbReference type="InterPro" id="IPR001789">
    <property type="entry name" value="Sig_transdc_resp-reg_receiver"/>
</dbReference>
<dbReference type="GO" id="GO:0032993">
    <property type="term" value="C:protein-DNA complex"/>
    <property type="evidence" value="ECO:0007669"/>
    <property type="project" value="TreeGrafter"/>
</dbReference>
<dbReference type="InterPro" id="IPR036388">
    <property type="entry name" value="WH-like_DNA-bd_sf"/>
</dbReference>
<dbReference type="CDD" id="cd00383">
    <property type="entry name" value="trans_reg_C"/>
    <property type="match status" value="1"/>
</dbReference>
<dbReference type="PANTHER" id="PTHR48111">
    <property type="entry name" value="REGULATOR OF RPOS"/>
    <property type="match status" value="1"/>
</dbReference>
<dbReference type="InterPro" id="IPR039420">
    <property type="entry name" value="WalR-like"/>
</dbReference>
<dbReference type="SUPFAM" id="SSF52172">
    <property type="entry name" value="CheY-like"/>
    <property type="match status" value="1"/>
</dbReference>
<feature type="modified residue" description="4-aspartylphosphate" evidence="8">
    <location>
        <position position="52"/>
    </location>
</feature>
<dbReference type="Gene3D" id="6.10.250.690">
    <property type="match status" value="1"/>
</dbReference>
<comment type="caution">
    <text evidence="12">The sequence shown here is derived from an EMBL/GenBank/DDBJ whole genome shotgun (WGS) entry which is preliminary data.</text>
</comment>
<dbReference type="AlphaFoldDB" id="A0AAE4FJI6"/>
<feature type="domain" description="Response regulatory" evidence="10">
    <location>
        <begin position="4"/>
        <end position="116"/>
    </location>
</feature>
<dbReference type="EMBL" id="JARUIS010000003">
    <property type="protein sequence ID" value="MDS1002562.1"/>
    <property type="molecule type" value="Genomic_DNA"/>
</dbReference>
<dbReference type="GO" id="GO:0006355">
    <property type="term" value="P:regulation of DNA-templated transcription"/>
    <property type="evidence" value="ECO:0007669"/>
    <property type="project" value="InterPro"/>
</dbReference>
<evidence type="ECO:0000256" key="3">
    <source>
        <dbReference type="ARBA" id="ARBA00023012"/>
    </source>
</evidence>
<evidence type="ECO:0000313" key="13">
    <source>
        <dbReference type="Proteomes" id="UP001182303"/>
    </source>
</evidence>
<evidence type="ECO:0000313" key="12">
    <source>
        <dbReference type="EMBL" id="MDS1002562.1"/>
    </source>
</evidence>
<evidence type="ECO:0000259" key="11">
    <source>
        <dbReference type="PROSITE" id="PS51755"/>
    </source>
</evidence>
<dbReference type="CDD" id="cd17574">
    <property type="entry name" value="REC_OmpR"/>
    <property type="match status" value="1"/>
</dbReference>
<keyword evidence="6" id="KW-0804">Transcription</keyword>
<dbReference type="PROSITE" id="PS50110">
    <property type="entry name" value="RESPONSE_REGULATORY"/>
    <property type="match status" value="1"/>
</dbReference>